<dbReference type="RefSeq" id="WP_089766134.1">
    <property type="nucleotide sequence ID" value="NZ_BKAT01000069.1"/>
</dbReference>
<dbReference type="InterPro" id="IPR043519">
    <property type="entry name" value="NT_sf"/>
</dbReference>
<dbReference type="InterPro" id="IPR002008">
    <property type="entry name" value="DNA_pol_X_beta-like"/>
</dbReference>
<keyword evidence="5" id="KW-1185">Reference proteome</keyword>
<dbReference type="OrthoDB" id="9808747at2"/>
<dbReference type="InterPro" id="IPR047967">
    <property type="entry name" value="PolX_PHP"/>
</dbReference>
<dbReference type="InterPro" id="IPR029398">
    <property type="entry name" value="PolB_thumb"/>
</dbReference>
<evidence type="ECO:0000259" key="3">
    <source>
        <dbReference type="SMART" id="SM00483"/>
    </source>
</evidence>
<evidence type="ECO:0000313" key="4">
    <source>
        <dbReference type="EMBL" id="SEB10708.1"/>
    </source>
</evidence>
<dbReference type="GO" id="GO:0003887">
    <property type="term" value="F:DNA-directed DNA polymerase activity"/>
    <property type="evidence" value="ECO:0007669"/>
    <property type="project" value="InterPro"/>
</dbReference>
<dbReference type="GO" id="GO:0042578">
    <property type="term" value="F:phosphoric ester hydrolase activity"/>
    <property type="evidence" value="ECO:0007669"/>
    <property type="project" value="TreeGrafter"/>
</dbReference>
<protein>
    <submittedName>
        <fullName evidence="4">DNA polymerase (Family 10)</fullName>
    </submittedName>
</protein>
<dbReference type="EMBL" id="FNRL01000046">
    <property type="protein sequence ID" value="SEB10708.1"/>
    <property type="molecule type" value="Genomic_DNA"/>
</dbReference>
<dbReference type="InterPro" id="IPR037160">
    <property type="entry name" value="DNA_Pol_thumb_sf"/>
</dbReference>
<dbReference type="Gene3D" id="3.30.460.10">
    <property type="entry name" value="Beta Polymerase, domain 2"/>
    <property type="match status" value="1"/>
</dbReference>
<dbReference type="Gene3D" id="3.30.210.10">
    <property type="entry name" value="DNA polymerase, thumb domain"/>
    <property type="match status" value="1"/>
</dbReference>
<dbReference type="SMART" id="SM00483">
    <property type="entry name" value="POLXc"/>
    <property type="match status" value="1"/>
</dbReference>
<dbReference type="STRING" id="408074.SAMN05660909_05515"/>
<gene>
    <name evidence="4" type="ORF">SAMN05660909_05515</name>
</gene>
<dbReference type="InterPro" id="IPR016195">
    <property type="entry name" value="Pol/histidinol_Pase-like"/>
</dbReference>
<dbReference type="Gene3D" id="1.10.150.20">
    <property type="entry name" value="5' to 3' exonuclease, C-terminal subdomain"/>
    <property type="match status" value="1"/>
</dbReference>
<dbReference type="CDD" id="cd07436">
    <property type="entry name" value="PHP_PolX"/>
    <property type="match status" value="1"/>
</dbReference>
<dbReference type="Pfam" id="PF14791">
    <property type="entry name" value="DNA_pol_B_thumb"/>
    <property type="match status" value="1"/>
</dbReference>
<dbReference type="Proteomes" id="UP000199656">
    <property type="component" value="Unassembled WGS sequence"/>
</dbReference>
<dbReference type="InterPro" id="IPR050243">
    <property type="entry name" value="PHP_phosphatase"/>
</dbReference>
<dbReference type="InterPro" id="IPR022312">
    <property type="entry name" value="DNA_pol_X"/>
</dbReference>
<dbReference type="PRINTS" id="PR00870">
    <property type="entry name" value="DNAPOLXBETA"/>
</dbReference>
<dbReference type="GO" id="GO:0005829">
    <property type="term" value="C:cytosol"/>
    <property type="evidence" value="ECO:0007669"/>
    <property type="project" value="TreeGrafter"/>
</dbReference>
<keyword evidence="2" id="KW-0548">Nucleotidyltransferase</keyword>
<dbReference type="SUPFAM" id="SSF89550">
    <property type="entry name" value="PHP domain-like"/>
    <property type="match status" value="1"/>
</dbReference>
<reference evidence="5" key="1">
    <citation type="submission" date="2016-10" db="EMBL/GenBank/DDBJ databases">
        <authorList>
            <person name="Varghese N."/>
            <person name="Submissions S."/>
        </authorList>
    </citation>
    <scope>NUCLEOTIDE SEQUENCE [LARGE SCALE GENOMIC DNA]</scope>
    <source>
        <strain evidence="5">DSM 23920</strain>
    </source>
</reference>
<dbReference type="Gene3D" id="3.20.20.140">
    <property type="entry name" value="Metal-dependent hydrolases"/>
    <property type="match status" value="1"/>
</dbReference>
<dbReference type="GO" id="GO:0003677">
    <property type="term" value="F:DNA binding"/>
    <property type="evidence" value="ECO:0007669"/>
    <property type="project" value="InterPro"/>
</dbReference>
<proteinExistence type="predicted"/>
<dbReference type="GO" id="GO:0006281">
    <property type="term" value="P:DNA repair"/>
    <property type="evidence" value="ECO:0007669"/>
    <property type="project" value="InterPro"/>
</dbReference>
<organism evidence="4 5">
    <name type="scientific">Chitinophaga terrae</name>
    <name type="common">ex Kim and Jung 2007</name>
    <dbReference type="NCBI Taxonomy" id="408074"/>
    <lineage>
        <taxon>Bacteria</taxon>
        <taxon>Pseudomonadati</taxon>
        <taxon>Bacteroidota</taxon>
        <taxon>Chitinophagia</taxon>
        <taxon>Chitinophagales</taxon>
        <taxon>Chitinophagaceae</taxon>
        <taxon>Chitinophaga</taxon>
    </lineage>
</organism>
<dbReference type="PANTHER" id="PTHR36928:SF1">
    <property type="entry name" value="PHOSPHATASE YCDX-RELATED"/>
    <property type="match status" value="1"/>
</dbReference>
<feature type="domain" description="DNA-directed DNA polymerase X" evidence="3">
    <location>
        <begin position="4"/>
        <end position="240"/>
    </location>
</feature>
<accession>A0A1H4GPC5</accession>
<dbReference type="PANTHER" id="PTHR36928">
    <property type="entry name" value="PHOSPHATASE YCDX-RELATED"/>
    <property type="match status" value="1"/>
</dbReference>
<evidence type="ECO:0000256" key="2">
    <source>
        <dbReference type="ARBA" id="ARBA00022695"/>
    </source>
</evidence>
<dbReference type="InterPro" id="IPR002054">
    <property type="entry name" value="DNA-dir_DNA_pol_X"/>
</dbReference>
<sequence length="505" mass="57461">MKSHMNNTIPDSLADLLDIRGITTSKLNTVCRELEVGNLRQLSTAAAMEQLENVPALSPEDRKNIKRYLKVDKDADQRILLWDALLQGREILRALRTLPEVEKASLAGSLRRGKDTIGDVDIVVQVKGRDYKKLLYKIERMPFSERIITAGRNRICVVLHNQLLAFIYLADEQHFGAALWYYTGSKSYNALIEHMAADKGYRIDPLGLYDRKTNKYLATKTEEDIFNYLEMDFIPPELREEQYVIDKAIAHKLPPLVTFDQLKGDMQLHSDWSDGEGSIEHMARYIFNVFPHYQYIVITDHASANRTGHVLEPGSIYLQAAEINRVNDILGFDYVKKGVEVDILENGELSLPDELLQGFDWVIASVHSQFARDNTSRLLKACENPYVHCIGHPSGRIIGSRNPYPVNWDLVFDLAAATSTAMEINARPNRLDLNDSLIRKAITAGVKLVINTDAHNLTQLDFIQLGVWMARKGGCSNTDILNTLNWKEIEKFKNRKLSSIKKDHR</sequence>
<dbReference type="SUPFAM" id="SSF81301">
    <property type="entry name" value="Nucleotidyltransferase"/>
    <property type="match status" value="1"/>
</dbReference>
<name>A0A1H4GPC5_9BACT</name>
<dbReference type="AlphaFoldDB" id="A0A1H4GPC5"/>
<keyword evidence="1" id="KW-0808">Transferase</keyword>
<evidence type="ECO:0000256" key="1">
    <source>
        <dbReference type="ARBA" id="ARBA00022679"/>
    </source>
</evidence>
<evidence type="ECO:0000313" key="5">
    <source>
        <dbReference type="Proteomes" id="UP000199656"/>
    </source>
</evidence>
<dbReference type="PRINTS" id="PR00869">
    <property type="entry name" value="DNAPOLX"/>
</dbReference>
<dbReference type="GO" id="GO:0008270">
    <property type="term" value="F:zinc ion binding"/>
    <property type="evidence" value="ECO:0007669"/>
    <property type="project" value="TreeGrafter"/>
</dbReference>